<comment type="catalytic activity">
    <reaction evidence="10 18">
        <text>[ThiS sulfur-carrier protein]-C-terminal Gly-Gly-AMP + S-sulfanyl-L-cysteinyl-[cysteine desulfurase] + AH2 = [ThiS sulfur-carrier protein]-C-terminal-Gly-aminoethanethioate + L-cysteinyl-[cysteine desulfurase] + A + AMP + 2 H(+)</text>
        <dbReference type="Rhea" id="RHEA:43340"/>
        <dbReference type="Rhea" id="RHEA-COMP:12157"/>
        <dbReference type="Rhea" id="RHEA-COMP:12158"/>
        <dbReference type="Rhea" id="RHEA-COMP:12910"/>
        <dbReference type="Rhea" id="RHEA-COMP:19908"/>
        <dbReference type="ChEBI" id="CHEBI:13193"/>
        <dbReference type="ChEBI" id="CHEBI:15378"/>
        <dbReference type="ChEBI" id="CHEBI:17499"/>
        <dbReference type="ChEBI" id="CHEBI:29950"/>
        <dbReference type="ChEBI" id="CHEBI:61963"/>
        <dbReference type="ChEBI" id="CHEBI:90618"/>
        <dbReference type="ChEBI" id="CHEBI:232372"/>
        <dbReference type="ChEBI" id="CHEBI:456215"/>
    </reaction>
</comment>
<dbReference type="GO" id="GO:0009229">
    <property type="term" value="P:thiamine diphosphate biosynthetic process"/>
    <property type="evidence" value="ECO:0007669"/>
    <property type="project" value="UniProtKB-UniRule"/>
</dbReference>
<dbReference type="EC" id="2.8.1.4" evidence="13 18"/>
<evidence type="ECO:0000256" key="7">
    <source>
        <dbReference type="ARBA" id="ARBA00022884"/>
    </source>
</evidence>
<dbReference type="Pfam" id="PF02568">
    <property type="entry name" value="ThiI"/>
    <property type="match status" value="1"/>
</dbReference>
<comment type="pathway">
    <text evidence="18">Cofactor biosynthesis; thiamine diphosphate biosynthesis.</text>
</comment>
<comment type="caution">
    <text evidence="20">The sequence shown here is derived from an EMBL/GenBank/DDBJ whole genome shotgun (WGS) entry which is preliminary data.</text>
</comment>
<feature type="binding site" evidence="18">
    <location>
        <position position="295"/>
    </location>
    <ligand>
        <name>ATP</name>
        <dbReference type="ChEBI" id="CHEBI:30616"/>
    </ligand>
</feature>
<keyword evidence="5 18" id="KW-0547">Nucleotide-binding</keyword>
<evidence type="ECO:0000256" key="16">
    <source>
        <dbReference type="ARBA" id="ARBA00077849"/>
    </source>
</evidence>
<keyword evidence="3 18" id="KW-0820">tRNA-binding</keyword>
<dbReference type="InterPro" id="IPR004114">
    <property type="entry name" value="THUMP_dom"/>
</dbReference>
<feature type="domain" description="THUMP" evidence="19">
    <location>
        <begin position="59"/>
        <end position="165"/>
    </location>
</feature>
<feature type="binding site" evidence="18">
    <location>
        <begin position="182"/>
        <end position="183"/>
    </location>
    <ligand>
        <name>ATP</name>
        <dbReference type="ChEBI" id="CHEBI:30616"/>
    </ligand>
</feature>
<dbReference type="Gene3D" id="3.40.50.620">
    <property type="entry name" value="HUPs"/>
    <property type="match status" value="1"/>
</dbReference>
<keyword evidence="21" id="KW-1185">Reference proteome</keyword>
<dbReference type="GO" id="GO:0004810">
    <property type="term" value="F:CCA tRNA nucleotidyltransferase activity"/>
    <property type="evidence" value="ECO:0007669"/>
    <property type="project" value="InterPro"/>
</dbReference>
<dbReference type="AlphaFoldDB" id="A0A7X2TQZ2"/>
<evidence type="ECO:0000313" key="21">
    <source>
        <dbReference type="Proteomes" id="UP000460549"/>
    </source>
</evidence>
<dbReference type="SUPFAM" id="SSF52402">
    <property type="entry name" value="Adenine nucleotide alpha hydrolases-like"/>
    <property type="match status" value="1"/>
</dbReference>
<comment type="similarity">
    <text evidence="12 18">Belongs to the ThiI family.</text>
</comment>
<dbReference type="UniPathway" id="UPA00060"/>
<accession>A0A7X2TQZ2</accession>
<feature type="binding site" evidence="18">
    <location>
        <begin position="207"/>
        <end position="208"/>
    </location>
    <ligand>
        <name>ATP</name>
        <dbReference type="ChEBI" id="CHEBI:30616"/>
    </ligand>
</feature>
<evidence type="ECO:0000256" key="17">
    <source>
        <dbReference type="ARBA" id="ARBA00080570"/>
    </source>
</evidence>
<organism evidence="20 21">
    <name type="scientific">Bullifex porci</name>
    <dbReference type="NCBI Taxonomy" id="2606638"/>
    <lineage>
        <taxon>Bacteria</taxon>
        <taxon>Pseudomonadati</taxon>
        <taxon>Spirochaetota</taxon>
        <taxon>Spirochaetia</taxon>
        <taxon>Spirochaetales</taxon>
        <taxon>Spirochaetaceae</taxon>
        <taxon>Bullifex</taxon>
    </lineage>
</organism>
<dbReference type="GO" id="GO:0005829">
    <property type="term" value="C:cytosol"/>
    <property type="evidence" value="ECO:0007669"/>
    <property type="project" value="TreeGrafter"/>
</dbReference>
<dbReference type="InterPro" id="IPR050102">
    <property type="entry name" value="tRNA_sulfurtransferase_ThiI"/>
</dbReference>
<dbReference type="InterPro" id="IPR020536">
    <property type="entry name" value="ThiI_AANH"/>
</dbReference>
<keyword evidence="4 18" id="KW-0808">Transferase</keyword>
<comment type="subcellular location">
    <subcellularLocation>
        <location evidence="1 18">Cytoplasm</location>
    </subcellularLocation>
</comment>
<evidence type="ECO:0000256" key="5">
    <source>
        <dbReference type="ARBA" id="ARBA00022741"/>
    </source>
</evidence>
<evidence type="ECO:0000256" key="12">
    <source>
        <dbReference type="ARBA" id="ARBA00061472"/>
    </source>
</evidence>
<dbReference type="Proteomes" id="UP000460549">
    <property type="component" value="Unassembled WGS sequence"/>
</dbReference>
<feature type="binding site" evidence="18">
    <location>
        <position position="286"/>
    </location>
    <ligand>
        <name>ATP</name>
        <dbReference type="ChEBI" id="CHEBI:30616"/>
    </ligand>
</feature>
<dbReference type="GO" id="GO:0005524">
    <property type="term" value="F:ATP binding"/>
    <property type="evidence" value="ECO:0007669"/>
    <property type="project" value="UniProtKB-UniRule"/>
</dbReference>
<dbReference type="PANTHER" id="PTHR43209:SF1">
    <property type="entry name" value="TRNA SULFURTRANSFERASE"/>
    <property type="match status" value="1"/>
</dbReference>
<dbReference type="GO" id="GO:0140741">
    <property type="term" value="F:tRNA-uracil-4 sulfurtransferase activity"/>
    <property type="evidence" value="ECO:0007669"/>
    <property type="project" value="UniProtKB-EC"/>
</dbReference>
<evidence type="ECO:0000256" key="9">
    <source>
        <dbReference type="ARBA" id="ARBA00050570"/>
    </source>
</evidence>
<dbReference type="FunFam" id="3.40.50.620:FF:000053">
    <property type="entry name" value="Probable tRNA sulfurtransferase"/>
    <property type="match status" value="1"/>
</dbReference>
<dbReference type="GO" id="GO:0000049">
    <property type="term" value="F:tRNA binding"/>
    <property type="evidence" value="ECO:0007669"/>
    <property type="project" value="UniProtKB-UniRule"/>
</dbReference>
<dbReference type="SMART" id="SM00981">
    <property type="entry name" value="THUMP"/>
    <property type="match status" value="1"/>
</dbReference>
<dbReference type="Pfam" id="PF02926">
    <property type="entry name" value="THUMP"/>
    <property type="match status" value="1"/>
</dbReference>
<evidence type="ECO:0000256" key="11">
    <source>
        <dbReference type="ARBA" id="ARBA00058382"/>
    </source>
</evidence>
<dbReference type="NCBIfam" id="TIGR00342">
    <property type="entry name" value="tRNA uracil 4-sulfurtransferase ThiI"/>
    <property type="match status" value="1"/>
</dbReference>
<dbReference type="GO" id="GO:0002937">
    <property type="term" value="P:tRNA 4-thiouridine biosynthesis"/>
    <property type="evidence" value="ECO:0007669"/>
    <property type="project" value="TreeGrafter"/>
</dbReference>
<evidence type="ECO:0000256" key="10">
    <source>
        <dbReference type="ARBA" id="ARBA00052330"/>
    </source>
</evidence>
<evidence type="ECO:0000256" key="13">
    <source>
        <dbReference type="ARBA" id="ARBA00066827"/>
    </source>
</evidence>
<keyword evidence="2 18" id="KW-0963">Cytoplasm</keyword>
<evidence type="ECO:0000256" key="3">
    <source>
        <dbReference type="ARBA" id="ARBA00022555"/>
    </source>
</evidence>
<evidence type="ECO:0000256" key="15">
    <source>
        <dbReference type="ARBA" id="ARBA00075337"/>
    </source>
</evidence>
<dbReference type="HAMAP" id="MF_00021">
    <property type="entry name" value="ThiI"/>
    <property type="match status" value="1"/>
</dbReference>
<dbReference type="InterPro" id="IPR054173">
    <property type="entry name" value="ThiI_fer"/>
</dbReference>
<evidence type="ECO:0000256" key="2">
    <source>
        <dbReference type="ARBA" id="ARBA00022490"/>
    </source>
</evidence>
<evidence type="ECO:0000256" key="6">
    <source>
        <dbReference type="ARBA" id="ARBA00022840"/>
    </source>
</evidence>
<feature type="binding site" evidence="18">
    <location>
        <position position="264"/>
    </location>
    <ligand>
        <name>ATP</name>
        <dbReference type="ChEBI" id="CHEBI:30616"/>
    </ligand>
</feature>
<evidence type="ECO:0000259" key="19">
    <source>
        <dbReference type="PROSITE" id="PS51165"/>
    </source>
</evidence>
<keyword evidence="7 18" id="KW-0694">RNA-binding</keyword>
<evidence type="ECO:0000256" key="8">
    <source>
        <dbReference type="ARBA" id="ARBA00022977"/>
    </source>
</evidence>
<dbReference type="Pfam" id="PF22025">
    <property type="entry name" value="ThiI_fer"/>
    <property type="match status" value="1"/>
</dbReference>
<dbReference type="Gene3D" id="3.30.2130.30">
    <property type="match status" value="1"/>
</dbReference>
<protein>
    <recommendedName>
        <fullName evidence="14 18">Probable tRNA sulfurtransferase</fullName>
        <ecNumber evidence="13 18">2.8.1.4</ecNumber>
    </recommendedName>
    <alternativeName>
        <fullName evidence="15 18">Sulfur carrier protein ThiS sulfurtransferase</fullName>
    </alternativeName>
    <alternativeName>
        <fullName evidence="16 18">Thiamine biosynthesis protein ThiI</fullName>
    </alternativeName>
    <alternativeName>
        <fullName evidence="17 18">tRNA 4-thiouridine synthase</fullName>
    </alternativeName>
</protein>
<comment type="catalytic activity">
    <reaction evidence="9 18">
        <text>[ThiI sulfur-carrier protein]-S-sulfanyl-L-cysteine + a uridine in tRNA + 2 reduced [2Fe-2S]-[ferredoxin] + ATP + H(+) = [ThiI sulfur-carrier protein]-L-cysteine + a 4-thiouridine in tRNA + 2 oxidized [2Fe-2S]-[ferredoxin] + AMP + diphosphate</text>
        <dbReference type="Rhea" id="RHEA:24176"/>
        <dbReference type="Rhea" id="RHEA-COMP:10000"/>
        <dbReference type="Rhea" id="RHEA-COMP:10001"/>
        <dbReference type="Rhea" id="RHEA-COMP:13337"/>
        <dbReference type="Rhea" id="RHEA-COMP:13338"/>
        <dbReference type="Rhea" id="RHEA-COMP:13339"/>
        <dbReference type="Rhea" id="RHEA-COMP:13340"/>
        <dbReference type="ChEBI" id="CHEBI:15378"/>
        <dbReference type="ChEBI" id="CHEBI:29950"/>
        <dbReference type="ChEBI" id="CHEBI:30616"/>
        <dbReference type="ChEBI" id="CHEBI:33019"/>
        <dbReference type="ChEBI" id="CHEBI:33737"/>
        <dbReference type="ChEBI" id="CHEBI:33738"/>
        <dbReference type="ChEBI" id="CHEBI:61963"/>
        <dbReference type="ChEBI" id="CHEBI:65315"/>
        <dbReference type="ChEBI" id="CHEBI:136798"/>
        <dbReference type="ChEBI" id="CHEBI:456215"/>
        <dbReference type="EC" id="2.8.1.4"/>
    </reaction>
</comment>
<dbReference type="GO" id="GO:0009228">
    <property type="term" value="P:thiamine biosynthetic process"/>
    <property type="evidence" value="ECO:0007669"/>
    <property type="project" value="UniProtKB-KW"/>
</dbReference>
<dbReference type="SUPFAM" id="SSF143437">
    <property type="entry name" value="THUMP domain-like"/>
    <property type="match status" value="1"/>
</dbReference>
<dbReference type="PROSITE" id="PS51165">
    <property type="entry name" value="THUMP"/>
    <property type="match status" value="1"/>
</dbReference>
<evidence type="ECO:0000256" key="1">
    <source>
        <dbReference type="ARBA" id="ARBA00004496"/>
    </source>
</evidence>
<name>A0A7X2TQZ2_9SPIO</name>
<sequence>MKKLYLIKLGEISLKGQNRALFENRLRHNIKDKLRPYHSNVVKQKGRIFFYIDEECPDEVIDKALSTTFGIIAYAEAVVCEKNMEVIRSKAEYLLKKAGLSGKETFKVHARREDKGFALSSYDIACDLADLIHNIYPDMRVDLTNPDFVLNVEIRSEAYLYTSQKKGIGGLPAGTAGKGILLLSGGIDSPVAGFEMAKRGVNLDCLYFHAYPYTSDEALEKVKTLAKLISPYLGGTRLFVVPFTQQQLWIRDHAYEDETTLMFRACMMQVAERLCKQRGYNAIITGEALSQVASQTLPAMAFTDSMTEYLVLRPLVGMDKEEIITISKKIGTYETSILPFEDCCVIFSPKHPVTNPDKKLMTKHFEKLEMDKMLDQAVEETQIFAYNAKGEEIENN</sequence>
<dbReference type="EMBL" id="VUNN01000003">
    <property type="protein sequence ID" value="MSU05615.1"/>
    <property type="molecule type" value="Genomic_DNA"/>
</dbReference>
<dbReference type="CDD" id="cd01712">
    <property type="entry name" value="PPase_ThiI"/>
    <property type="match status" value="1"/>
</dbReference>
<dbReference type="CDD" id="cd11716">
    <property type="entry name" value="THUMP_ThiI"/>
    <property type="match status" value="1"/>
</dbReference>
<dbReference type="InterPro" id="IPR014729">
    <property type="entry name" value="Rossmann-like_a/b/a_fold"/>
</dbReference>
<gene>
    <name evidence="18 20" type="primary">thiI</name>
    <name evidence="20" type="ORF">FYJ80_02305</name>
</gene>
<dbReference type="InterPro" id="IPR049961">
    <property type="entry name" value="ThiI_N"/>
</dbReference>
<proteinExistence type="inferred from homology"/>
<evidence type="ECO:0000256" key="4">
    <source>
        <dbReference type="ARBA" id="ARBA00022679"/>
    </source>
</evidence>
<dbReference type="PANTHER" id="PTHR43209">
    <property type="entry name" value="TRNA SULFURTRANSFERASE"/>
    <property type="match status" value="1"/>
</dbReference>
<dbReference type="InterPro" id="IPR049962">
    <property type="entry name" value="THUMP_ThiI"/>
</dbReference>
<evidence type="ECO:0000256" key="18">
    <source>
        <dbReference type="HAMAP-Rule" id="MF_00021"/>
    </source>
</evidence>
<evidence type="ECO:0000256" key="14">
    <source>
        <dbReference type="ARBA" id="ARBA00071867"/>
    </source>
</evidence>
<keyword evidence="6 18" id="KW-0067">ATP-binding</keyword>
<evidence type="ECO:0000313" key="20">
    <source>
        <dbReference type="EMBL" id="MSU05615.1"/>
    </source>
</evidence>
<comment type="function">
    <text evidence="11 18">Catalyzes the ATP-dependent transfer of a sulfur to tRNA to produce 4-thiouridine in position 8 of tRNAs, which functions as a near-UV photosensor. Also catalyzes the transfer of sulfur to the sulfur carrier protein ThiS, forming ThiS-thiocarboxylate. This is a step in the synthesis of thiazole, in the thiamine biosynthesis pathway. The sulfur is donated as persulfide by IscS.</text>
</comment>
<reference evidence="20 21" key="1">
    <citation type="submission" date="2019-08" db="EMBL/GenBank/DDBJ databases">
        <title>In-depth cultivation of the pig gut microbiome towards novel bacterial diversity and tailored functional studies.</title>
        <authorList>
            <person name="Wylensek D."/>
            <person name="Hitch T.C.A."/>
            <person name="Clavel T."/>
        </authorList>
    </citation>
    <scope>NUCLEOTIDE SEQUENCE [LARGE SCALE GENOMIC DNA]</scope>
    <source>
        <strain evidence="20 21">NM-380-WT-3C1</strain>
    </source>
</reference>
<dbReference type="RefSeq" id="WP_154424519.1">
    <property type="nucleotide sequence ID" value="NZ_JAQYPZ010000048.1"/>
</dbReference>
<dbReference type="GO" id="GO:0052837">
    <property type="term" value="P:thiazole biosynthetic process"/>
    <property type="evidence" value="ECO:0007669"/>
    <property type="project" value="TreeGrafter"/>
</dbReference>
<dbReference type="InterPro" id="IPR003720">
    <property type="entry name" value="tRNA_STrfase"/>
</dbReference>
<keyword evidence="8 18" id="KW-0784">Thiamine biosynthesis</keyword>